<gene>
    <name evidence="3" type="ORF">BGZ80_000806</name>
</gene>
<dbReference type="EMBL" id="JAAAID010001178">
    <property type="protein sequence ID" value="KAG0011266.1"/>
    <property type="molecule type" value="Genomic_DNA"/>
</dbReference>
<dbReference type="AlphaFoldDB" id="A0A9P6MRX1"/>
<evidence type="ECO:0000256" key="1">
    <source>
        <dbReference type="SAM" id="MobiDB-lite"/>
    </source>
</evidence>
<dbReference type="Gene3D" id="2.60.120.430">
    <property type="entry name" value="Galactose-binding lectin"/>
    <property type="match status" value="1"/>
</dbReference>
<dbReference type="Proteomes" id="UP000703661">
    <property type="component" value="Unassembled WGS sequence"/>
</dbReference>
<sequence>MKSKTLIAATACVILSLTNAASISIPDISTLKGPLTNTPVPASGIGSPTDPDDTTFGNGTSSRLALYVPGNVYSDYPGWLALYNALVFQGVPVTVTKNIDVATNHTTVVAYQALQSKYMGSSDGSTWSTYVSGGNTLIAIGMTSTDSHLKSTFGVTPDTTTNTNSRKAIALNAPTASIPASSVNSQFDLTNDVDAQIPLWRQYINTGFPTTGYTVNAAGTYALGSYLTSSGANDTKQAITIKSTSNGGQAVAIGIDLGTYIGESTGGTTNGIPRSYDAEYDPGYDNILRMIKSLYSTSTSTGLVTSWPVPGNMGVHFAWTYDIDAQDSYEYAYECALDLQSRGIKGTINWQAKLVKDAYDLASFSLYYRNISRVEALGNMELSSHSVSHSPNLASFPTGTGEEIWDGTKYVEDNYFPFIGECAKNNGTWTTPIPGATPCNTPDKSDYFYTIGGSILGEARVSKFILESISIVNATVRSFRTGHLLYPDILPQVLAATGYKYSSSGASNDRNSHMPYQTFYSNSYNQAVDILEFPLSASDEDGQINGDWNAPGSGGYPNGSYAYRQYHVVQKIAKYGGQYTFLIHPTTHAVPGVTQTLFSDKLAFQQVLTPKVANVSYFDTVGGRGDFHNARIAAGIDVAVSGTIATVTVTLPKSIVDLTLCVPTAWSFMTSTVGASATPGAVILLNTVPAGTVTLTFQTSSPPVGTPTTTSTISMASPTIPAATPTPTNPRMVDDFSDPSRYSNEENALGYYTGDDDTVTQRTTVQGDWILLTFDTSSYWYTTLGASNTCNDYSQFTKINFAVRYPTSTIVGFNFVLQTTNSGTCTGLNQYPVDVTSLITAATAGSDGWLHVTIPLSQFTGIDLTSMRAITISGFKSAGQVEMDYIYFS</sequence>
<evidence type="ECO:0000313" key="4">
    <source>
        <dbReference type="Proteomes" id="UP000703661"/>
    </source>
</evidence>
<name>A0A9P6MRX1_9FUNG</name>
<dbReference type="InterPro" id="IPR008979">
    <property type="entry name" value="Galactose-bd-like_sf"/>
</dbReference>
<reference evidence="3" key="1">
    <citation type="journal article" date="2020" name="Fungal Divers.">
        <title>Resolving the Mortierellaceae phylogeny through synthesis of multi-gene phylogenetics and phylogenomics.</title>
        <authorList>
            <person name="Vandepol N."/>
            <person name="Liber J."/>
            <person name="Desiro A."/>
            <person name="Na H."/>
            <person name="Kennedy M."/>
            <person name="Barry K."/>
            <person name="Grigoriev I.V."/>
            <person name="Miller A.N."/>
            <person name="O'Donnell K."/>
            <person name="Stajich J.E."/>
            <person name="Bonito G."/>
        </authorList>
    </citation>
    <scope>NUCLEOTIDE SEQUENCE</scope>
    <source>
        <strain evidence="3">NRRL 2769</strain>
    </source>
</reference>
<keyword evidence="2" id="KW-0732">Signal</keyword>
<proteinExistence type="predicted"/>
<evidence type="ECO:0008006" key="5">
    <source>
        <dbReference type="Google" id="ProtNLM"/>
    </source>
</evidence>
<evidence type="ECO:0000313" key="3">
    <source>
        <dbReference type="EMBL" id="KAG0011266.1"/>
    </source>
</evidence>
<comment type="caution">
    <text evidence="3">The sequence shown here is derived from an EMBL/GenBank/DDBJ whole genome shotgun (WGS) entry which is preliminary data.</text>
</comment>
<accession>A0A9P6MRX1</accession>
<dbReference type="SUPFAM" id="SSF49785">
    <property type="entry name" value="Galactose-binding domain-like"/>
    <property type="match status" value="1"/>
</dbReference>
<evidence type="ECO:0000256" key="2">
    <source>
        <dbReference type="SAM" id="SignalP"/>
    </source>
</evidence>
<feature type="region of interest" description="Disordered" evidence="1">
    <location>
        <begin position="699"/>
        <end position="730"/>
    </location>
</feature>
<protein>
    <recommendedName>
        <fullName evidence="5">NodB homology domain-containing protein</fullName>
    </recommendedName>
</protein>
<feature type="compositionally biased region" description="Low complexity" evidence="1">
    <location>
        <begin position="699"/>
        <end position="726"/>
    </location>
</feature>
<feature type="chain" id="PRO_5040316149" description="NodB homology domain-containing protein" evidence="2">
    <location>
        <begin position="21"/>
        <end position="889"/>
    </location>
</feature>
<keyword evidence="4" id="KW-1185">Reference proteome</keyword>
<dbReference type="Gene3D" id="3.20.20.370">
    <property type="entry name" value="Glycoside hydrolase/deacetylase"/>
    <property type="match status" value="1"/>
</dbReference>
<feature type="signal peptide" evidence="2">
    <location>
        <begin position="1"/>
        <end position="20"/>
    </location>
</feature>
<organism evidence="3 4">
    <name type="scientific">Entomortierella chlamydospora</name>
    <dbReference type="NCBI Taxonomy" id="101097"/>
    <lineage>
        <taxon>Eukaryota</taxon>
        <taxon>Fungi</taxon>
        <taxon>Fungi incertae sedis</taxon>
        <taxon>Mucoromycota</taxon>
        <taxon>Mortierellomycotina</taxon>
        <taxon>Mortierellomycetes</taxon>
        <taxon>Mortierellales</taxon>
        <taxon>Mortierellaceae</taxon>
        <taxon>Entomortierella</taxon>
    </lineage>
</organism>